<dbReference type="Proteomes" id="UP000023152">
    <property type="component" value="Unassembled WGS sequence"/>
</dbReference>
<gene>
    <name evidence="3" type="ORF">RFI_30919</name>
</gene>
<evidence type="ECO:0000313" key="4">
    <source>
        <dbReference type="Proteomes" id="UP000023152"/>
    </source>
</evidence>
<accession>X6LX14</accession>
<dbReference type="EMBL" id="ASPP01027101">
    <property type="protein sequence ID" value="ETO06473.1"/>
    <property type="molecule type" value="Genomic_DNA"/>
</dbReference>
<name>X6LX14_RETFI</name>
<evidence type="ECO:0000313" key="3">
    <source>
        <dbReference type="EMBL" id="ETO06473.1"/>
    </source>
</evidence>
<feature type="non-terminal residue" evidence="3">
    <location>
        <position position="129"/>
    </location>
</feature>
<organism evidence="3 4">
    <name type="scientific">Reticulomyxa filosa</name>
    <dbReference type="NCBI Taxonomy" id="46433"/>
    <lineage>
        <taxon>Eukaryota</taxon>
        <taxon>Sar</taxon>
        <taxon>Rhizaria</taxon>
        <taxon>Retaria</taxon>
        <taxon>Foraminifera</taxon>
        <taxon>Monothalamids</taxon>
        <taxon>Reticulomyxidae</taxon>
        <taxon>Reticulomyxa</taxon>
    </lineage>
</organism>
<protein>
    <submittedName>
        <fullName evidence="3">Uncharacterized protein</fullName>
    </submittedName>
</protein>
<comment type="caution">
    <text evidence="3">The sequence shown here is derived from an EMBL/GenBank/DDBJ whole genome shotgun (WGS) entry which is preliminary data.</text>
</comment>
<keyword evidence="4" id="KW-1185">Reference proteome</keyword>
<evidence type="ECO:0000256" key="2">
    <source>
        <dbReference type="SAM" id="MobiDB-lite"/>
    </source>
</evidence>
<evidence type="ECO:0000256" key="1">
    <source>
        <dbReference type="SAM" id="Coils"/>
    </source>
</evidence>
<reference evidence="3 4" key="1">
    <citation type="journal article" date="2013" name="Curr. Biol.">
        <title>The Genome of the Foraminiferan Reticulomyxa filosa.</title>
        <authorList>
            <person name="Glockner G."/>
            <person name="Hulsmann N."/>
            <person name="Schleicher M."/>
            <person name="Noegel A.A."/>
            <person name="Eichinger L."/>
            <person name="Gallinger C."/>
            <person name="Pawlowski J."/>
            <person name="Sierra R."/>
            <person name="Euteneuer U."/>
            <person name="Pillet L."/>
            <person name="Moustafa A."/>
            <person name="Platzer M."/>
            <person name="Groth M."/>
            <person name="Szafranski K."/>
            <person name="Schliwa M."/>
        </authorList>
    </citation>
    <scope>NUCLEOTIDE SEQUENCE [LARGE SCALE GENOMIC DNA]</scope>
</reference>
<proteinExistence type="predicted"/>
<feature type="coiled-coil region" evidence="1">
    <location>
        <begin position="35"/>
        <end position="69"/>
    </location>
</feature>
<feature type="coiled-coil region" evidence="1">
    <location>
        <begin position="95"/>
        <end position="122"/>
    </location>
</feature>
<keyword evidence="1" id="KW-0175">Coiled coil</keyword>
<sequence>MKQNATQWTKKENGKSLQRLSLDDGDGNGNAANTAQFWQDKYRQVCSENESLKQELKIARFNIDELKANVLKYTSAFVHFLVQQQQNAQSQQEKWDAIQKEQQDYQSNLQELRTQIETLTQKHLENDTT</sequence>
<dbReference type="AlphaFoldDB" id="X6LX14"/>
<feature type="region of interest" description="Disordered" evidence="2">
    <location>
        <begin position="1"/>
        <end position="33"/>
    </location>
</feature>